<name>A0A2H1WQS5_SPOFR</name>
<protein>
    <submittedName>
        <fullName evidence="1">SFRICE_034783</fullName>
    </submittedName>
</protein>
<accession>A0A2H1WQS5</accession>
<proteinExistence type="predicted"/>
<sequence length="116" mass="13022">MGNEIFPKNRKKKLFVEPLTLNFKSCLHPTICSWVSRIPRFLPNLTLFDWTIVLSAYSLWKSHASAPLGRLDRSDTTASQKTDVKQRLRFVAGNALVTPLVFQVSMGGGDCLPSEN</sequence>
<evidence type="ECO:0000313" key="1">
    <source>
        <dbReference type="EMBL" id="SOQ55357.1"/>
    </source>
</evidence>
<dbReference type="EMBL" id="ODYU01010328">
    <property type="protein sequence ID" value="SOQ55357.1"/>
    <property type="molecule type" value="Genomic_DNA"/>
</dbReference>
<organism evidence="1">
    <name type="scientific">Spodoptera frugiperda</name>
    <name type="common">Fall armyworm</name>
    <dbReference type="NCBI Taxonomy" id="7108"/>
    <lineage>
        <taxon>Eukaryota</taxon>
        <taxon>Metazoa</taxon>
        <taxon>Ecdysozoa</taxon>
        <taxon>Arthropoda</taxon>
        <taxon>Hexapoda</taxon>
        <taxon>Insecta</taxon>
        <taxon>Pterygota</taxon>
        <taxon>Neoptera</taxon>
        <taxon>Endopterygota</taxon>
        <taxon>Lepidoptera</taxon>
        <taxon>Glossata</taxon>
        <taxon>Ditrysia</taxon>
        <taxon>Noctuoidea</taxon>
        <taxon>Noctuidae</taxon>
        <taxon>Amphipyrinae</taxon>
        <taxon>Spodoptera</taxon>
    </lineage>
</organism>
<dbReference type="AlphaFoldDB" id="A0A2H1WQS5"/>
<reference evidence="1" key="1">
    <citation type="submission" date="2016-07" db="EMBL/GenBank/DDBJ databases">
        <authorList>
            <person name="Bretaudeau A."/>
        </authorList>
    </citation>
    <scope>NUCLEOTIDE SEQUENCE</scope>
    <source>
        <strain evidence="1">Rice</strain>
        <tissue evidence="1">Whole body</tissue>
    </source>
</reference>
<gene>
    <name evidence="1" type="ORF">SFRICE_034783</name>
</gene>